<proteinExistence type="predicted"/>
<evidence type="ECO:0000313" key="3">
    <source>
        <dbReference type="Proteomes" id="UP000320693"/>
    </source>
</evidence>
<protein>
    <submittedName>
        <fullName evidence="2">Uncharacterized protein</fullName>
    </submittedName>
</protein>
<reference evidence="2 3" key="1">
    <citation type="submission" date="2019-06" db="EMBL/GenBank/DDBJ databases">
        <title>Whole genome shotgun sequence of Pseudonocardia saturnea NBRC 14499.</title>
        <authorList>
            <person name="Hosoyama A."/>
            <person name="Uohara A."/>
            <person name="Ohji S."/>
            <person name="Ichikawa N."/>
        </authorList>
    </citation>
    <scope>NUCLEOTIDE SEQUENCE [LARGE SCALE GENOMIC DNA]</scope>
    <source>
        <strain evidence="2 3">NBRC 14499</strain>
    </source>
</reference>
<name>A0ABQ0S156_9PSEU</name>
<accession>A0ABQ0S156</accession>
<dbReference type="EMBL" id="BJNH01000040">
    <property type="protein sequence ID" value="GEC26642.1"/>
    <property type="molecule type" value="Genomic_DNA"/>
</dbReference>
<gene>
    <name evidence="2" type="ORF">PSA01_36710</name>
</gene>
<comment type="caution">
    <text evidence="2">The sequence shown here is derived from an EMBL/GenBank/DDBJ whole genome shotgun (WGS) entry which is preliminary data.</text>
</comment>
<evidence type="ECO:0000313" key="2">
    <source>
        <dbReference type="EMBL" id="GEC26642.1"/>
    </source>
</evidence>
<evidence type="ECO:0000256" key="1">
    <source>
        <dbReference type="SAM" id="MobiDB-lite"/>
    </source>
</evidence>
<feature type="region of interest" description="Disordered" evidence="1">
    <location>
        <begin position="1"/>
        <end position="42"/>
    </location>
</feature>
<dbReference type="Proteomes" id="UP000320693">
    <property type="component" value="Unassembled WGS sequence"/>
</dbReference>
<sequence>MHTDTSGGSIETEVKELAANPTGTPSTSAHTAVTPDGKQPKA</sequence>
<organism evidence="2 3">
    <name type="scientific">Pseudonocardia saturnea</name>
    <dbReference type="NCBI Taxonomy" id="33909"/>
    <lineage>
        <taxon>Bacteria</taxon>
        <taxon>Bacillati</taxon>
        <taxon>Actinomycetota</taxon>
        <taxon>Actinomycetes</taxon>
        <taxon>Pseudonocardiales</taxon>
        <taxon>Pseudonocardiaceae</taxon>
        <taxon>Pseudonocardia</taxon>
    </lineage>
</organism>
<feature type="compositionally biased region" description="Polar residues" evidence="1">
    <location>
        <begin position="21"/>
        <end position="31"/>
    </location>
</feature>
<keyword evidence="3" id="KW-1185">Reference proteome</keyword>